<dbReference type="Proteomes" id="UP001652580">
    <property type="component" value="Chromosome 15"/>
</dbReference>
<accession>A0ABM3S4R9</accession>
<dbReference type="PROSITE" id="PS50805">
    <property type="entry name" value="KRAB"/>
    <property type="match status" value="2"/>
</dbReference>
<dbReference type="InterPro" id="IPR036051">
    <property type="entry name" value="KRAB_dom_sf"/>
</dbReference>
<dbReference type="SUPFAM" id="SSF57667">
    <property type="entry name" value="beta-beta-alpha zinc fingers"/>
    <property type="match status" value="8"/>
</dbReference>
<keyword evidence="6" id="KW-0805">Transcription regulation</keyword>
<feature type="domain" description="KRAB" evidence="12">
    <location>
        <begin position="754"/>
        <end position="825"/>
    </location>
</feature>
<evidence type="ECO:0000256" key="4">
    <source>
        <dbReference type="ARBA" id="ARBA00022771"/>
    </source>
</evidence>
<keyword evidence="13" id="KW-1185">Reference proteome</keyword>
<feature type="region of interest" description="Disordered" evidence="10">
    <location>
        <begin position="808"/>
        <end position="896"/>
    </location>
</feature>
<dbReference type="InterPro" id="IPR013087">
    <property type="entry name" value="Znf_C2H2_type"/>
</dbReference>
<sequence length="1004" mass="111812">MARPSAPLPARGPGEAGPGRRRGRRPRAVKFGDVALYFSPEEWECLRPAQRALYRDVMQETYGHLGALGCAGPKPALISWLERNTDDWEPAALDPQECPRRVTVQRKTRTRKNEEKEVFPPKEAPRKGKRGRRPSKPRLIPRQTSGGPICPDCGCTFPDHLALQSHKCAQNLKKPYPCPDCGRRFSYPSLLVSHRRAHSGECPYVCDQCGKRFSQRKNLSQHQVIHTGEKPYHCPDCGRCFRRSRSLANHRTTHTGEKPHQCPSCGRRFAYPSLLAIHQRTHTGEKPYTCLECNRRFRQRTALVIHQRIHTGEKPYPCPDCERRFSSSSRLVSHRRVHSGERPYACEHCEARFSQRSTLLQHQLLHTGEKPYPCPDCGRAFRRSGSLAIHRSTHTEEKLHACDDCGRRFAYPSLLASHRRVHSGERPYACDLCSKRFAQWSHLAQHQLLHTGEKPFPCLECGRCFRQRWSLAVHKCSPGVQNCSPRSAIGAPSQKGNALRALNRDVTRETYGFLGALGGKRGGGVEPRGPGSRSLQLLTKHLPSPAAPVQKMSERNCRCKESGRLRSCAPKCKRGPETGLRIPLPGGAEGDHRVLSPELHKRRDRWWVPDPAYRDFRAKTPRQSRLAAQPLPAVAANHRPLCNAASGSAGSRGCLCPSCHEVTKHRGCLFVPIRTPNPKQPTLLLRFPRLSSEAKAGRGPGLGSPSCGRRELRPGAGSRRQLLGAGGLMAPPPAPLLVLRPGETGPDCKKPAAVSFADVAVYFSVEEWGCLRPAQRALYRDVMRETYGHLGALGFPGPKPALISWMEQESEAWSPAAQDPEEGESLGGALRGDVPNKKEEEPETGPGAKESKKTPGKERPEELVKNNLDSSISETSSRAQPPRKAACDQSAGAQPPVLVPSVDAQASQRRHVCADCGRRFTYPSLLVSHRRMHSGERPFPCPECGMRFKRKFAVEAHQWIHRSCSGGRRGRRPGIRAVPRAPVRGDRDPPVLFRHYPDIFEECG</sequence>
<feature type="domain" description="C2H2-type" evidence="11">
    <location>
        <begin position="232"/>
        <end position="259"/>
    </location>
</feature>
<feature type="domain" description="C2H2-type" evidence="11">
    <location>
        <begin position="260"/>
        <end position="287"/>
    </location>
</feature>
<evidence type="ECO:0000256" key="5">
    <source>
        <dbReference type="ARBA" id="ARBA00022833"/>
    </source>
</evidence>
<dbReference type="InterPro" id="IPR001909">
    <property type="entry name" value="KRAB"/>
</dbReference>
<dbReference type="PROSITE" id="PS00028">
    <property type="entry name" value="ZINC_FINGER_C2H2_1"/>
    <property type="match status" value="12"/>
</dbReference>
<feature type="region of interest" description="Disordered" evidence="10">
    <location>
        <begin position="694"/>
        <end position="714"/>
    </location>
</feature>
<feature type="domain" description="C2H2-type" evidence="11">
    <location>
        <begin position="428"/>
        <end position="455"/>
    </location>
</feature>
<gene>
    <name evidence="14" type="primary">LOC103016631</name>
</gene>
<feature type="domain" description="C2H2-type" evidence="11">
    <location>
        <begin position="344"/>
        <end position="371"/>
    </location>
</feature>
<dbReference type="CDD" id="cd07765">
    <property type="entry name" value="KRAB_A-box"/>
    <property type="match status" value="2"/>
</dbReference>
<feature type="domain" description="C2H2-type" evidence="11">
    <location>
        <begin position="456"/>
        <end position="475"/>
    </location>
</feature>
<dbReference type="SMART" id="SM00355">
    <property type="entry name" value="ZnF_C2H2"/>
    <property type="match status" value="14"/>
</dbReference>
<dbReference type="GeneID" id="103016631"/>
<evidence type="ECO:0000256" key="1">
    <source>
        <dbReference type="ARBA" id="ARBA00004123"/>
    </source>
</evidence>
<dbReference type="RefSeq" id="XP_057384845.1">
    <property type="nucleotide sequence ID" value="XM_057528862.1"/>
</dbReference>
<feature type="compositionally biased region" description="Polar residues" evidence="10">
    <location>
        <begin position="867"/>
        <end position="879"/>
    </location>
</feature>
<feature type="compositionally biased region" description="Basic residues" evidence="10">
    <location>
        <begin position="127"/>
        <end position="136"/>
    </location>
</feature>
<feature type="domain" description="C2H2-type" evidence="11">
    <location>
        <begin position="204"/>
        <end position="231"/>
    </location>
</feature>
<dbReference type="Pfam" id="PF01352">
    <property type="entry name" value="KRAB"/>
    <property type="match status" value="2"/>
</dbReference>
<keyword evidence="3" id="KW-0677">Repeat</keyword>
<evidence type="ECO:0000256" key="10">
    <source>
        <dbReference type="SAM" id="MobiDB-lite"/>
    </source>
</evidence>
<evidence type="ECO:0000313" key="13">
    <source>
        <dbReference type="Proteomes" id="UP001652580"/>
    </source>
</evidence>
<evidence type="ECO:0000256" key="9">
    <source>
        <dbReference type="PROSITE-ProRule" id="PRU00042"/>
    </source>
</evidence>
<evidence type="ECO:0000256" key="6">
    <source>
        <dbReference type="ARBA" id="ARBA00023015"/>
    </source>
</evidence>
<reference evidence="14" key="1">
    <citation type="submission" date="2025-08" db="UniProtKB">
        <authorList>
            <consortium name="RefSeq"/>
        </authorList>
    </citation>
    <scope>IDENTIFICATION</scope>
</reference>
<feature type="domain" description="C2H2-type" evidence="11">
    <location>
        <begin position="911"/>
        <end position="938"/>
    </location>
</feature>
<feature type="domain" description="KRAB" evidence="12">
    <location>
        <begin position="29"/>
        <end position="100"/>
    </location>
</feature>
<dbReference type="SMART" id="SM00349">
    <property type="entry name" value="KRAB"/>
    <property type="match status" value="2"/>
</dbReference>
<dbReference type="PANTHER" id="PTHR24394:SF48">
    <property type="entry name" value="ZINC FINGER PROTEIN 771"/>
    <property type="match status" value="1"/>
</dbReference>
<dbReference type="PANTHER" id="PTHR24394">
    <property type="entry name" value="ZINC FINGER PROTEIN"/>
    <property type="match status" value="1"/>
</dbReference>
<keyword evidence="5" id="KW-0862">Zinc</keyword>
<dbReference type="Gene3D" id="6.10.140.140">
    <property type="match status" value="2"/>
</dbReference>
<keyword evidence="8" id="KW-0539">Nucleus</keyword>
<organism evidence="13 14">
    <name type="scientific">Balaenoptera acutorostrata</name>
    <name type="common">Common minke whale</name>
    <name type="synonym">Balaena rostrata</name>
    <dbReference type="NCBI Taxonomy" id="9767"/>
    <lineage>
        <taxon>Eukaryota</taxon>
        <taxon>Metazoa</taxon>
        <taxon>Chordata</taxon>
        <taxon>Craniata</taxon>
        <taxon>Vertebrata</taxon>
        <taxon>Euteleostomi</taxon>
        <taxon>Mammalia</taxon>
        <taxon>Eutheria</taxon>
        <taxon>Laurasiatheria</taxon>
        <taxon>Artiodactyla</taxon>
        <taxon>Whippomorpha</taxon>
        <taxon>Cetacea</taxon>
        <taxon>Mysticeti</taxon>
        <taxon>Balaenopteridae</taxon>
        <taxon>Balaenoptera</taxon>
    </lineage>
</organism>
<feature type="domain" description="C2H2-type" evidence="11">
    <location>
        <begin position="288"/>
        <end position="315"/>
    </location>
</feature>
<name>A0ABM3S4R9_BALAC</name>
<feature type="domain" description="C2H2-type" evidence="11">
    <location>
        <begin position="372"/>
        <end position="399"/>
    </location>
</feature>
<feature type="compositionally biased region" description="Basic and acidic residues" evidence="10">
    <location>
        <begin position="849"/>
        <end position="864"/>
    </location>
</feature>
<dbReference type="Pfam" id="PF00096">
    <property type="entry name" value="zf-C2H2"/>
    <property type="match status" value="12"/>
</dbReference>
<feature type="region of interest" description="Disordered" evidence="10">
    <location>
        <begin position="1"/>
        <end position="26"/>
    </location>
</feature>
<evidence type="ECO:0000259" key="11">
    <source>
        <dbReference type="PROSITE" id="PS50157"/>
    </source>
</evidence>
<keyword evidence="7" id="KW-0804">Transcription</keyword>
<feature type="compositionally biased region" description="Basic and acidic residues" evidence="10">
    <location>
        <begin position="111"/>
        <end position="126"/>
    </location>
</feature>
<keyword evidence="4 9" id="KW-0863">Zinc-finger</keyword>
<protein>
    <submittedName>
        <fullName evidence="14">Uncharacterized protein LOC103016631</fullName>
    </submittedName>
</protein>
<dbReference type="Gene3D" id="3.30.160.60">
    <property type="entry name" value="Classic Zinc Finger"/>
    <property type="match status" value="13"/>
</dbReference>
<feature type="domain" description="C2H2-type" evidence="11">
    <location>
        <begin position="316"/>
        <end position="343"/>
    </location>
</feature>
<evidence type="ECO:0000256" key="2">
    <source>
        <dbReference type="ARBA" id="ARBA00022723"/>
    </source>
</evidence>
<evidence type="ECO:0000256" key="7">
    <source>
        <dbReference type="ARBA" id="ARBA00023163"/>
    </source>
</evidence>
<feature type="domain" description="C2H2-type" evidence="11">
    <location>
        <begin position="400"/>
        <end position="427"/>
    </location>
</feature>
<evidence type="ECO:0000256" key="8">
    <source>
        <dbReference type="ARBA" id="ARBA00023242"/>
    </source>
</evidence>
<keyword evidence="2" id="KW-0479">Metal-binding</keyword>
<dbReference type="SUPFAM" id="SSF109640">
    <property type="entry name" value="KRAB domain (Kruppel-associated box)"/>
    <property type="match status" value="2"/>
</dbReference>
<feature type="domain" description="C2H2-type" evidence="11">
    <location>
        <begin position="176"/>
        <end position="203"/>
    </location>
</feature>
<comment type="subcellular location">
    <subcellularLocation>
        <location evidence="1">Nucleus</location>
    </subcellularLocation>
</comment>
<feature type="region of interest" description="Disordered" evidence="10">
    <location>
        <begin position="104"/>
        <end position="143"/>
    </location>
</feature>
<proteinExistence type="predicted"/>
<dbReference type="PROSITE" id="PS50157">
    <property type="entry name" value="ZINC_FINGER_C2H2_2"/>
    <property type="match status" value="13"/>
</dbReference>
<evidence type="ECO:0000313" key="14">
    <source>
        <dbReference type="RefSeq" id="XP_057384845.1"/>
    </source>
</evidence>
<evidence type="ECO:0000259" key="12">
    <source>
        <dbReference type="PROSITE" id="PS50805"/>
    </source>
</evidence>
<feature type="domain" description="C2H2-type" evidence="11">
    <location>
        <begin position="939"/>
        <end position="961"/>
    </location>
</feature>
<dbReference type="InterPro" id="IPR036236">
    <property type="entry name" value="Znf_C2H2_sf"/>
</dbReference>
<evidence type="ECO:0000256" key="3">
    <source>
        <dbReference type="ARBA" id="ARBA00022737"/>
    </source>
</evidence>